<dbReference type="RefSeq" id="WP_253648606.1">
    <property type="nucleotide sequence ID" value="NZ_BAAAMO010000006.1"/>
</dbReference>
<comment type="caution">
    <text evidence="1">The sequence shown here is derived from an EMBL/GenBank/DDBJ whole genome shotgun (WGS) entry which is preliminary data.</text>
</comment>
<evidence type="ECO:0000313" key="2">
    <source>
        <dbReference type="Proteomes" id="UP001597068"/>
    </source>
</evidence>
<protein>
    <submittedName>
        <fullName evidence="1">Uncharacterized protein</fullName>
    </submittedName>
</protein>
<organism evidence="1 2">
    <name type="scientific">Williamsia deligens</name>
    <dbReference type="NCBI Taxonomy" id="321325"/>
    <lineage>
        <taxon>Bacteria</taxon>
        <taxon>Bacillati</taxon>
        <taxon>Actinomycetota</taxon>
        <taxon>Actinomycetes</taxon>
        <taxon>Mycobacteriales</taxon>
        <taxon>Nocardiaceae</taxon>
        <taxon>Williamsia</taxon>
    </lineage>
</organism>
<accession>A0ABW3G8X5</accession>
<gene>
    <name evidence="1" type="ORF">ACFQ04_14360</name>
</gene>
<proteinExistence type="predicted"/>
<name>A0ABW3G8X5_9NOCA</name>
<dbReference type="Proteomes" id="UP001597068">
    <property type="component" value="Unassembled WGS sequence"/>
</dbReference>
<reference evidence="2" key="1">
    <citation type="journal article" date="2019" name="Int. J. Syst. Evol. Microbiol.">
        <title>The Global Catalogue of Microorganisms (GCM) 10K type strain sequencing project: providing services to taxonomists for standard genome sequencing and annotation.</title>
        <authorList>
            <consortium name="The Broad Institute Genomics Platform"/>
            <consortium name="The Broad Institute Genome Sequencing Center for Infectious Disease"/>
            <person name="Wu L."/>
            <person name="Ma J."/>
        </authorList>
    </citation>
    <scope>NUCLEOTIDE SEQUENCE [LARGE SCALE GENOMIC DNA]</scope>
    <source>
        <strain evidence="2">CCUG 50873</strain>
    </source>
</reference>
<sequence>MSPAPVSTGSSTDAPLALHRVVNDELVLCWSGTGDVVEARYDSHVPHPSGGLEPIVELRATVRLHSRPRNWAESPLVWLDPHENAVELRDTLRDTAWNRIAYVQHGGGLVRVKEWRQDFEAVTLIATTGHVTLATYPDGHFVDDFSSPIPAVDGLVLATPRAYRLATVALSEPPMPVPADQWLPQQRRLASDRLLADAGHLCRPSTERSTTPEPATSP</sequence>
<keyword evidence="2" id="KW-1185">Reference proteome</keyword>
<evidence type="ECO:0000313" key="1">
    <source>
        <dbReference type="EMBL" id="MFD0926920.1"/>
    </source>
</evidence>
<dbReference type="EMBL" id="JBHTIL010000002">
    <property type="protein sequence ID" value="MFD0926920.1"/>
    <property type="molecule type" value="Genomic_DNA"/>
</dbReference>